<dbReference type="STRING" id="6248.A0A0K0E413"/>
<organism evidence="7">
    <name type="scientific">Strongyloides stercoralis</name>
    <name type="common">Threadworm</name>
    <dbReference type="NCBI Taxonomy" id="6248"/>
    <lineage>
        <taxon>Eukaryota</taxon>
        <taxon>Metazoa</taxon>
        <taxon>Ecdysozoa</taxon>
        <taxon>Nematoda</taxon>
        <taxon>Chromadorea</taxon>
        <taxon>Rhabditida</taxon>
        <taxon>Tylenchina</taxon>
        <taxon>Panagrolaimomorpha</taxon>
        <taxon>Strongyloidoidea</taxon>
        <taxon>Strongyloididae</taxon>
        <taxon>Strongyloides</taxon>
    </lineage>
</organism>
<dbReference type="Proteomes" id="UP000035681">
    <property type="component" value="Unplaced"/>
</dbReference>
<keyword evidence="2" id="KW-0328">Glycosyltransferase</keyword>
<evidence type="ECO:0000313" key="7">
    <source>
        <dbReference type="WBParaSite" id="SSTP_0000423000.1"/>
    </source>
</evidence>
<evidence type="ECO:0000313" key="8">
    <source>
        <dbReference type="WBParaSite" id="TCONS_00005324.p1"/>
    </source>
</evidence>
<dbReference type="AlphaFoldDB" id="A0A0K0E413"/>
<reference evidence="7" key="1">
    <citation type="submission" date="2015-08" db="UniProtKB">
        <authorList>
            <consortium name="WormBaseParasite"/>
        </authorList>
    </citation>
    <scope>IDENTIFICATION</scope>
</reference>
<evidence type="ECO:0000256" key="5">
    <source>
        <dbReference type="ARBA" id="ARBA00023180"/>
    </source>
</evidence>
<keyword evidence="3" id="KW-0808">Transferase</keyword>
<evidence type="ECO:0000313" key="6">
    <source>
        <dbReference type="Proteomes" id="UP000035681"/>
    </source>
</evidence>
<proteinExistence type="predicted"/>
<comment type="subcellular location">
    <subcellularLocation>
        <location evidence="1">Membrane</location>
        <topology evidence="1">Single-pass type II membrane protein</topology>
    </subcellularLocation>
</comment>
<dbReference type="InterPro" id="IPR003406">
    <property type="entry name" value="Glyco_trans_14"/>
</dbReference>
<protein>
    <submittedName>
        <fullName evidence="7 8">Uncharacterized protein</fullName>
    </submittedName>
</protein>
<name>A0A0K0E413_STRER</name>
<dbReference type="GO" id="GO:0016757">
    <property type="term" value="F:glycosyltransferase activity"/>
    <property type="evidence" value="ECO:0007669"/>
    <property type="project" value="UniProtKB-KW"/>
</dbReference>
<dbReference type="Pfam" id="PF02485">
    <property type="entry name" value="Branch"/>
    <property type="match status" value="1"/>
</dbReference>
<evidence type="ECO:0000256" key="4">
    <source>
        <dbReference type="ARBA" id="ARBA00023136"/>
    </source>
</evidence>
<accession>A0A0K0E413</accession>
<dbReference type="WBParaSite" id="TCONS_00005324.p1">
    <property type="protein sequence ID" value="TCONS_00005324.p1"/>
    <property type="gene ID" value="XLOC_003640"/>
</dbReference>
<sequence length="487" mass="57496">MYLSKFCFITVALSIFVLFEIYQIYLDFNDGEGNSMINDSKESFLLFNNFFNHSYLDYLTSKILEQEYRLRYSLKLGKPIPTLWKSPYIANLDCKSLLRGDQKYIKEAAKKRHSYKSVSETFPVTCKDIKLRGYYPEEPLTQEEAEFPLAFAINVFHDYLKIEQYFLLMYAPQNQFCYAIDKKSSIDFKKKVRNLSKCFSNVYVVEKEYPMDHTGVNGNLYNYECMKLLNNTNYKYLFILQNDDVPLKTNRELVQIMKVYNGSVDMDFGNSFTRYPINVRKNVSLKYKDLNIFRKGDPRLNDPIIMETSLKVQKGFLETSLPREAVDYMINVLNISTLINVLNSGLSYTDEIFWPTVMTSPELQVPGWQHYQCSKNSKFSYFYYTRRSLYTSYKKCLTKRIRNGVCILGVEMLHDLKSWPQFFGNKFFSEFDASGSTCWAEYIYEKKFFEFDKNINTTFYMKSPLIKYQKLKKVTSNLTELCILALK</sequence>
<keyword evidence="4" id="KW-0472">Membrane</keyword>
<dbReference type="WBParaSite" id="SSTP_0000423000.1">
    <property type="protein sequence ID" value="SSTP_0000423000.1"/>
    <property type="gene ID" value="SSTP_0000423000"/>
</dbReference>
<evidence type="ECO:0000256" key="2">
    <source>
        <dbReference type="ARBA" id="ARBA00022676"/>
    </source>
</evidence>
<keyword evidence="6" id="KW-1185">Reference proteome</keyword>
<dbReference type="GO" id="GO:0016020">
    <property type="term" value="C:membrane"/>
    <property type="evidence" value="ECO:0007669"/>
    <property type="project" value="UniProtKB-SubCell"/>
</dbReference>
<keyword evidence="5" id="KW-0325">Glycoprotein</keyword>
<dbReference type="PANTHER" id="PTHR46671">
    <property type="entry name" value="PROTEIN CBG11221"/>
    <property type="match status" value="1"/>
</dbReference>
<evidence type="ECO:0000256" key="1">
    <source>
        <dbReference type="ARBA" id="ARBA00004606"/>
    </source>
</evidence>
<evidence type="ECO:0000256" key="3">
    <source>
        <dbReference type="ARBA" id="ARBA00022679"/>
    </source>
</evidence>
<dbReference type="PANTHER" id="PTHR46671:SF7">
    <property type="entry name" value="CORE-2_I-BRANCHING ENZYME"/>
    <property type="match status" value="1"/>
</dbReference>